<dbReference type="Proteomes" id="UP000075806">
    <property type="component" value="Unassembled WGS sequence"/>
</dbReference>
<reference evidence="2" key="1">
    <citation type="submission" date="2016-02" db="EMBL/GenBank/DDBJ databases">
        <title>Genome sequence of Bacillus trypoxylicola KCTC 13244(T).</title>
        <authorList>
            <person name="Jeong H."/>
            <person name="Park S.-H."/>
            <person name="Choi S.-K."/>
        </authorList>
    </citation>
    <scope>NUCLEOTIDE SEQUENCE [LARGE SCALE GENOMIC DNA]</scope>
    <source>
        <strain evidence="2">KCTC 13244</strain>
    </source>
</reference>
<proteinExistence type="predicted"/>
<evidence type="ECO:0000256" key="1">
    <source>
        <dbReference type="SAM" id="Phobius"/>
    </source>
</evidence>
<accession>A0A161Q3E5</accession>
<keyword evidence="1" id="KW-0812">Transmembrane</keyword>
<keyword evidence="1" id="KW-1133">Transmembrane helix</keyword>
<keyword evidence="3" id="KW-1185">Reference proteome</keyword>
<organism evidence="2 3">
    <name type="scientific">Alkalihalobacillus trypoxylicola</name>
    <dbReference type="NCBI Taxonomy" id="519424"/>
    <lineage>
        <taxon>Bacteria</taxon>
        <taxon>Bacillati</taxon>
        <taxon>Bacillota</taxon>
        <taxon>Bacilli</taxon>
        <taxon>Bacillales</taxon>
        <taxon>Bacillaceae</taxon>
        <taxon>Alkalihalobacillus</taxon>
    </lineage>
</organism>
<protein>
    <submittedName>
        <fullName evidence="2">Uncharacterized protein</fullName>
    </submittedName>
</protein>
<keyword evidence="1" id="KW-0472">Membrane</keyword>
<comment type="caution">
    <text evidence="2">The sequence shown here is derived from an EMBL/GenBank/DDBJ whole genome shotgun (WGS) entry which is preliminary data.</text>
</comment>
<gene>
    <name evidence="2" type="ORF">AZF04_19685</name>
</gene>
<sequence length="170" mass="19337">MSRDKHIKKLPLTTSAQNIRGILLIFSILLLAFSAIFNSSPSTEVAATEISKQYSLEIDSGYVMEIPRRLDINPQNFIIEEFTQSSSRMLIWDFTGNNQNTIEIRVNDEIIEQNYSLSSEVAVFDIPIPSVVTITGVDEEVNYAVKFPERLYTMFNTVASNQSNEYQLSR</sequence>
<evidence type="ECO:0000313" key="2">
    <source>
        <dbReference type="EMBL" id="KYG30503.1"/>
    </source>
</evidence>
<dbReference type="STRING" id="519424.AZF04_19685"/>
<name>A0A161Q3E5_9BACI</name>
<dbReference type="EMBL" id="LTAO01000019">
    <property type="protein sequence ID" value="KYG30503.1"/>
    <property type="molecule type" value="Genomic_DNA"/>
</dbReference>
<evidence type="ECO:0000313" key="3">
    <source>
        <dbReference type="Proteomes" id="UP000075806"/>
    </source>
</evidence>
<dbReference type="RefSeq" id="WP_061948973.1">
    <property type="nucleotide sequence ID" value="NZ_LTAO01000019.1"/>
</dbReference>
<dbReference type="AlphaFoldDB" id="A0A161Q3E5"/>
<dbReference type="OrthoDB" id="6556312at2"/>
<feature type="transmembrane region" description="Helical" evidence="1">
    <location>
        <begin position="21"/>
        <end position="37"/>
    </location>
</feature>